<dbReference type="Proteomes" id="UP000276953">
    <property type="component" value="Unassembled WGS sequence"/>
</dbReference>
<reference evidence="1 2" key="1">
    <citation type="submission" date="2018-12" db="EMBL/GenBank/DDBJ databases">
        <title>Draft Genome Sequence of Chryseobacterium arthrosphaerae strain ED882-96 Isolated from the Blood of a Patient with Liver Cirrhosis in Taiwan.</title>
        <authorList>
            <person name="Lin J.-N."/>
            <person name="Lai C.-H."/>
            <person name="Yang C.-H."/>
            <person name="Huang Y.-H."/>
        </authorList>
    </citation>
    <scope>NUCLEOTIDE SEQUENCE [LARGE SCALE GENOMIC DNA]</scope>
    <source>
        <strain evidence="1 2">ED882-96</strain>
    </source>
</reference>
<evidence type="ECO:0008006" key="3">
    <source>
        <dbReference type="Google" id="ProtNLM"/>
    </source>
</evidence>
<sequence length="68" mass="7442">MTNLLPDTTYYWWVASNCGFTRISGAGGSFTTLPTTETGCWQSVSGVLIYNGLKQTEPMCWGDNAKGR</sequence>
<accession>A0A3S0N1W2</accession>
<organism evidence="1 2">
    <name type="scientific">Chryseobacterium arthrosphaerae</name>
    <dbReference type="NCBI Taxonomy" id="651561"/>
    <lineage>
        <taxon>Bacteria</taxon>
        <taxon>Pseudomonadati</taxon>
        <taxon>Bacteroidota</taxon>
        <taxon>Flavobacteriia</taxon>
        <taxon>Flavobacteriales</taxon>
        <taxon>Weeksellaceae</taxon>
        <taxon>Chryseobacterium group</taxon>
        <taxon>Chryseobacterium</taxon>
    </lineage>
</organism>
<comment type="caution">
    <text evidence="1">The sequence shown here is derived from an EMBL/GenBank/DDBJ whole genome shotgun (WGS) entry which is preliminary data.</text>
</comment>
<proteinExistence type="predicted"/>
<name>A0A3S0N1W2_9FLAO</name>
<dbReference type="EMBL" id="RYFC01000003">
    <property type="protein sequence ID" value="RTZ46218.1"/>
    <property type="molecule type" value="Genomic_DNA"/>
</dbReference>
<protein>
    <recommendedName>
        <fullName evidence="3">Fibronectin type-III domain-containing protein</fullName>
    </recommendedName>
</protein>
<dbReference type="AlphaFoldDB" id="A0A3S0N1W2"/>
<evidence type="ECO:0000313" key="2">
    <source>
        <dbReference type="Proteomes" id="UP000276953"/>
    </source>
</evidence>
<gene>
    <name evidence="1" type="ORF">EJ377_17450</name>
</gene>
<evidence type="ECO:0000313" key="1">
    <source>
        <dbReference type="EMBL" id="RTZ46218.1"/>
    </source>
</evidence>